<proteinExistence type="predicted"/>
<reference evidence="1" key="2">
    <citation type="journal article" date="2015" name="Fish Shellfish Immunol.">
        <title>Early steps in the European eel (Anguilla anguilla)-Vibrio vulnificus interaction in the gills: Role of the RtxA13 toxin.</title>
        <authorList>
            <person name="Callol A."/>
            <person name="Pajuelo D."/>
            <person name="Ebbesson L."/>
            <person name="Teles M."/>
            <person name="MacKenzie S."/>
            <person name="Amaro C."/>
        </authorList>
    </citation>
    <scope>NUCLEOTIDE SEQUENCE</scope>
</reference>
<dbReference type="EMBL" id="GBXM01044754">
    <property type="protein sequence ID" value="JAH63823.1"/>
    <property type="molecule type" value="Transcribed_RNA"/>
</dbReference>
<evidence type="ECO:0000313" key="1">
    <source>
        <dbReference type="EMBL" id="JAH63823.1"/>
    </source>
</evidence>
<protein>
    <submittedName>
        <fullName evidence="1">Uncharacterized protein</fullName>
    </submittedName>
</protein>
<dbReference type="AlphaFoldDB" id="A0A0E9UFX8"/>
<organism evidence="1">
    <name type="scientific">Anguilla anguilla</name>
    <name type="common">European freshwater eel</name>
    <name type="synonym">Muraena anguilla</name>
    <dbReference type="NCBI Taxonomy" id="7936"/>
    <lineage>
        <taxon>Eukaryota</taxon>
        <taxon>Metazoa</taxon>
        <taxon>Chordata</taxon>
        <taxon>Craniata</taxon>
        <taxon>Vertebrata</taxon>
        <taxon>Euteleostomi</taxon>
        <taxon>Actinopterygii</taxon>
        <taxon>Neopterygii</taxon>
        <taxon>Teleostei</taxon>
        <taxon>Anguilliformes</taxon>
        <taxon>Anguillidae</taxon>
        <taxon>Anguilla</taxon>
    </lineage>
</organism>
<reference evidence="1" key="1">
    <citation type="submission" date="2014-11" db="EMBL/GenBank/DDBJ databases">
        <authorList>
            <person name="Amaro Gonzalez C."/>
        </authorList>
    </citation>
    <scope>NUCLEOTIDE SEQUENCE</scope>
</reference>
<name>A0A0E9UFX8_ANGAN</name>
<accession>A0A0E9UFX8</accession>
<sequence length="17" mass="1970">MDVSVETYFKYSLITSS</sequence>